<reference evidence="4 5" key="1">
    <citation type="journal article" date="2019" name="Nat. Microbiol.">
        <title>Mediterranean grassland soil C-N compound turnover is dependent on rainfall and depth, and is mediated by genomically divergent microorganisms.</title>
        <authorList>
            <person name="Diamond S."/>
            <person name="Andeer P.F."/>
            <person name="Li Z."/>
            <person name="Crits-Christoph A."/>
            <person name="Burstein D."/>
            <person name="Anantharaman K."/>
            <person name="Lane K.R."/>
            <person name="Thomas B.C."/>
            <person name="Pan C."/>
            <person name="Northen T.R."/>
            <person name="Banfield J.F."/>
        </authorList>
    </citation>
    <scope>NUCLEOTIDE SEQUENCE [LARGE SCALE GENOMIC DNA]</scope>
    <source>
        <strain evidence="2">WS_4</strain>
        <strain evidence="3">WS_7</strain>
    </source>
</reference>
<sequence>MKQLGILLVVLGIVALVYGVLGVDRQTAVIDVGGIKATATEHKTTPIATVLGIVSLVGGAALLVASKPRA</sequence>
<evidence type="ECO:0000313" key="3">
    <source>
        <dbReference type="EMBL" id="TMQ61771.1"/>
    </source>
</evidence>
<evidence type="ECO:0000256" key="1">
    <source>
        <dbReference type="SAM" id="Phobius"/>
    </source>
</evidence>
<dbReference type="Proteomes" id="UP000319829">
    <property type="component" value="Unassembled WGS sequence"/>
</dbReference>
<organism evidence="2 5">
    <name type="scientific">Eiseniibacteriota bacterium</name>
    <dbReference type="NCBI Taxonomy" id="2212470"/>
    <lineage>
        <taxon>Bacteria</taxon>
        <taxon>Candidatus Eiseniibacteriota</taxon>
    </lineage>
</organism>
<feature type="transmembrane region" description="Helical" evidence="1">
    <location>
        <begin position="46"/>
        <end position="65"/>
    </location>
</feature>
<dbReference type="AlphaFoldDB" id="A0A538SNU3"/>
<comment type="caution">
    <text evidence="2">The sequence shown here is derived from an EMBL/GenBank/DDBJ whole genome shotgun (WGS) entry which is preliminary data.</text>
</comment>
<keyword evidence="1" id="KW-0472">Membrane</keyword>
<protein>
    <submittedName>
        <fullName evidence="2">DUF3185 domain-containing protein</fullName>
    </submittedName>
</protein>
<dbReference type="EMBL" id="VBOX01000090">
    <property type="protein sequence ID" value="TMQ61771.1"/>
    <property type="molecule type" value="Genomic_DNA"/>
</dbReference>
<evidence type="ECO:0000313" key="2">
    <source>
        <dbReference type="EMBL" id="TMQ53048.1"/>
    </source>
</evidence>
<dbReference type="Proteomes" id="UP000317366">
    <property type="component" value="Unassembled WGS sequence"/>
</dbReference>
<keyword evidence="1" id="KW-0812">Transmembrane</keyword>
<gene>
    <name evidence="2" type="ORF">E6K74_10730</name>
    <name evidence="3" type="ORF">E6K77_09265</name>
</gene>
<evidence type="ECO:0000313" key="5">
    <source>
        <dbReference type="Proteomes" id="UP000319829"/>
    </source>
</evidence>
<accession>A0A538SNU3</accession>
<evidence type="ECO:0000313" key="4">
    <source>
        <dbReference type="Proteomes" id="UP000317366"/>
    </source>
</evidence>
<dbReference type="EMBL" id="VBOU01000091">
    <property type="protein sequence ID" value="TMQ53048.1"/>
    <property type="molecule type" value="Genomic_DNA"/>
</dbReference>
<proteinExistence type="predicted"/>
<name>A0A538SNU3_UNCEI</name>
<keyword evidence="1" id="KW-1133">Transmembrane helix</keyword>